<feature type="transmembrane region" description="Helical" evidence="1">
    <location>
        <begin position="121"/>
        <end position="143"/>
    </location>
</feature>
<keyword evidence="1" id="KW-1133">Transmembrane helix</keyword>
<evidence type="ECO:0000313" key="2">
    <source>
        <dbReference type="EMBL" id="CUP41997.1"/>
    </source>
</evidence>
<feature type="transmembrane region" description="Helical" evidence="1">
    <location>
        <begin position="241"/>
        <end position="258"/>
    </location>
</feature>
<dbReference type="AlphaFoldDB" id="A0A174N561"/>
<proteinExistence type="predicted"/>
<feature type="transmembrane region" description="Helical" evidence="1">
    <location>
        <begin position="7"/>
        <end position="24"/>
    </location>
</feature>
<keyword evidence="1" id="KW-0472">Membrane</keyword>
<feature type="transmembrane region" description="Helical" evidence="1">
    <location>
        <begin position="351"/>
        <end position="379"/>
    </location>
</feature>
<dbReference type="Proteomes" id="UP000095788">
    <property type="component" value="Unassembled WGS sequence"/>
</dbReference>
<evidence type="ECO:0000256" key="1">
    <source>
        <dbReference type="SAM" id="Phobius"/>
    </source>
</evidence>
<organism evidence="2 3">
    <name type="scientific">Bacteroides uniformis</name>
    <dbReference type="NCBI Taxonomy" id="820"/>
    <lineage>
        <taxon>Bacteria</taxon>
        <taxon>Pseudomonadati</taxon>
        <taxon>Bacteroidota</taxon>
        <taxon>Bacteroidia</taxon>
        <taxon>Bacteroidales</taxon>
        <taxon>Bacteroidaceae</taxon>
        <taxon>Bacteroides</taxon>
    </lineage>
</organism>
<protein>
    <recommendedName>
        <fullName evidence="4">O-antigen ligase domain-containing protein</fullName>
    </recommendedName>
</protein>
<keyword evidence="1" id="KW-0812">Transmembrane</keyword>
<feature type="transmembrane region" description="Helical" evidence="1">
    <location>
        <begin position="30"/>
        <end position="47"/>
    </location>
</feature>
<dbReference type="EMBL" id="CZBF01000001">
    <property type="protein sequence ID" value="CUP41997.1"/>
    <property type="molecule type" value="Genomic_DNA"/>
</dbReference>
<feature type="transmembrane region" description="Helical" evidence="1">
    <location>
        <begin position="56"/>
        <end position="76"/>
    </location>
</feature>
<reference evidence="2 3" key="1">
    <citation type="submission" date="2015-09" db="EMBL/GenBank/DDBJ databases">
        <authorList>
            <consortium name="Pathogen Informatics"/>
        </authorList>
    </citation>
    <scope>NUCLEOTIDE SEQUENCE [LARGE SCALE GENOMIC DNA]</scope>
    <source>
        <strain evidence="2 3">2789STDY5834942</strain>
    </source>
</reference>
<feature type="transmembrane region" description="Helical" evidence="1">
    <location>
        <begin position="317"/>
        <end position="339"/>
    </location>
</feature>
<evidence type="ECO:0000313" key="3">
    <source>
        <dbReference type="Proteomes" id="UP000095788"/>
    </source>
</evidence>
<sequence>MLSERKIYYWIPLLVEVCALYNSILIRYGIRYAYLFFLILGLSLLFRRKVLCKSKIYFFSIVIYIVSVILSSILFLLSQATISIIMGMIIYTLPLLYWLLYDERKMLLYFPQLILGLKYPVLLIAILGVIQFYVSPGIFGFINLSGPVDPYVLKATSDVFPNWMIYLRATSILSSPQVFGLFMVLYAVSFFLYSKKNALNLILMSIYLFAGAHSGNKSFFLILLLFGGYYILNTRNMKSKIMTLLVSVVLLLVMVYFSDEVSFLSRIVSVENIAGEEKEGRLSVYRELLEKVSFWGDGAGTHQILGGEQSAEATESYFLQILVELGMISFVCFLLIFLLGYLKDKKSINIMLFFIALSMVFVHCFNAFVFFIMWGWFFILPPSINIGKKI</sequence>
<feature type="transmembrane region" description="Helical" evidence="1">
    <location>
        <begin position="163"/>
        <end position="185"/>
    </location>
</feature>
<feature type="transmembrane region" description="Helical" evidence="1">
    <location>
        <begin position="197"/>
        <end position="212"/>
    </location>
</feature>
<feature type="transmembrane region" description="Helical" evidence="1">
    <location>
        <begin position="82"/>
        <end position="100"/>
    </location>
</feature>
<gene>
    <name evidence="2" type="ORF">ERS852554_00671</name>
</gene>
<name>A0A174N561_BACUN</name>
<evidence type="ECO:0008006" key="4">
    <source>
        <dbReference type="Google" id="ProtNLM"/>
    </source>
</evidence>
<feature type="transmembrane region" description="Helical" evidence="1">
    <location>
        <begin position="218"/>
        <end position="234"/>
    </location>
</feature>
<accession>A0A174N561</accession>